<dbReference type="OrthoDB" id="6152138at2759"/>
<evidence type="ECO:0000256" key="11">
    <source>
        <dbReference type="RuleBase" id="RU362091"/>
    </source>
</evidence>
<dbReference type="GO" id="GO:0015293">
    <property type="term" value="F:symporter activity"/>
    <property type="evidence" value="ECO:0007669"/>
    <property type="project" value="TreeGrafter"/>
</dbReference>
<sequence>MATSTQLLSATDYVVFVFLLMISAFIGLYHAAFKGRQRTSKEYFLANRSMHLLPVAVSLAVSMVSAVTFIGTPALSYVFGPAYWPSIFGRILAAFIVSFVFCTVLYNLKITSIYEYLERRFNRIVRYIAVVIHLFSTFLILGVVVYAPALALNAVTGISLFGSILAVGIISTFYSSIVGSKPLSGMTSSSIFLLQSSIMVIGFFLIIIAGCIKVGGIEEVWSRAIEGNRTFAFDFRPDPTIKLSFWSTSIGGSFLVMGMRNQSKSSSKVLNLQGFKER</sequence>
<dbReference type="InterPro" id="IPR038377">
    <property type="entry name" value="Na/Glc_symporter_sf"/>
</dbReference>
<dbReference type="Proteomes" id="UP000230750">
    <property type="component" value="Unassembled WGS sequence"/>
</dbReference>
<keyword evidence="14" id="KW-1185">Reference proteome</keyword>
<accession>A0A2G8LQ37</accession>
<dbReference type="STRING" id="307972.A0A2G8LQ37"/>
<dbReference type="GO" id="GO:0006814">
    <property type="term" value="P:sodium ion transport"/>
    <property type="evidence" value="ECO:0007669"/>
    <property type="project" value="UniProtKB-KW"/>
</dbReference>
<feature type="transmembrane region" description="Helical" evidence="12">
    <location>
        <begin position="52"/>
        <end position="75"/>
    </location>
</feature>
<dbReference type="Pfam" id="PF00474">
    <property type="entry name" value="SSF"/>
    <property type="match status" value="1"/>
</dbReference>
<dbReference type="GO" id="GO:0005886">
    <property type="term" value="C:plasma membrane"/>
    <property type="evidence" value="ECO:0007669"/>
    <property type="project" value="UniProtKB-SubCell"/>
</dbReference>
<dbReference type="AlphaFoldDB" id="A0A2G8LQ37"/>
<comment type="caution">
    <text evidence="13">The sequence shown here is derived from an EMBL/GenBank/DDBJ whole genome shotgun (WGS) entry which is preliminary data.</text>
</comment>
<evidence type="ECO:0000256" key="2">
    <source>
        <dbReference type="ARBA" id="ARBA00006434"/>
    </source>
</evidence>
<evidence type="ECO:0000256" key="3">
    <source>
        <dbReference type="ARBA" id="ARBA00022448"/>
    </source>
</evidence>
<evidence type="ECO:0000256" key="4">
    <source>
        <dbReference type="ARBA" id="ARBA00022475"/>
    </source>
</evidence>
<keyword evidence="7" id="KW-0915">Sodium</keyword>
<keyword evidence="10" id="KW-0739">Sodium transport</keyword>
<dbReference type="InterPro" id="IPR001734">
    <property type="entry name" value="Na/solute_symporter"/>
</dbReference>
<feature type="transmembrane region" description="Helical" evidence="12">
    <location>
        <begin position="87"/>
        <end position="106"/>
    </location>
</feature>
<protein>
    <submittedName>
        <fullName evidence="13">Putative sodium-coupled monocarboxylate transporter 1</fullName>
    </submittedName>
</protein>
<feature type="transmembrane region" description="Helical" evidence="12">
    <location>
        <begin position="158"/>
        <end position="179"/>
    </location>
</feature>
<name>A0A2G8LQ37_STIJA</name>
<evidence type="ECO:0000313" key="13">
    <source>
        <dbReference type="EMBL" id="PIK62332.1"/>
    </source>
</evidence>
<keyword evidence="5 12" id="KW-0812">Transmembrane</keyword>
<keyword evidence="6 12" id="KW-1133">Transmembrane helix</keyword>
<dbReference type="PANTHER" id="PTHR42985">
    <property type="entry name" value="SODIUM-COUPLED MONOCARBOXYLATE TRANSPORTER"/>
    <property type="match status" value="1"/>
</dbReference>
<keyword evidence="9 12" id="KW-0472">Membrane</keyword>
<dbReference type="InterPro" id="IPR051163">
    <property type="entry name" value="Sodium:Solute_Symporter_SSF"/>
</dbReference>
<comment type="similarity">
    <text evidence="2 11">Belongs to the sodium:solute symporter (SSF) (TC 2.A.21) family.</text>
</comment>
<evidence type="ECO:0000256" key="5">
    <source>
        <dbReference type="ARBA" id="ARBA00022692"/>
    </source>
</evidence>
<reference evidence="13 14" key="1">
    <citation type="journal article" date="2017" name="PLoS Biol.">
        <title>The sea cucumber genome provides insights into morphological evolution and visceral regeneration.</title>
        <authorList>
            <person name="Zhang X."/>
            <person name="Sun L."/>
            <person name="Yuan J."/>
            <person name="Sun Y."/>
            <person name="Gao Y."/>
            <person name="Zhang L."/>
            <person name="Li S."/>
            <person name="Dai H."/>
            <person name="Hamel J.F."/>
            <person name="Liu C."/>
            <person name="Yu Y."/>
            <person name="Liu S."/>
            <person name="Lin W."/>
            <person name="Guo K."/>
            <person name="Jin S."/>
            <person name="Xu P."/>
            <person name="Storey K.B."/>
            <person name="Huan P."/>
            <person name="Zhang T."/>
            <person name="Zhou Y."/>
            <person name="Zhang J."/>
            <person name="Lin C."/>
            <person name="Li X."/>
            <person name="Xing L."/>
            <person name="Huo D."/>
            <person name="Sun M."/>
            <person name="Wang L."/>
            <person name="Mercier A."/>
            <person name="Li F."/>
            <person name="Yang H."/>
            <person name="Xiang J."/>
        </authorList>
    </citation>
    <scope>NUCLEOTIDE SEQUENCE [LARGE SCALE GENOMIC DNA]</scope>
    <source>
        <strain evidence="13">Shaxun</strain>
        <tissue evidence="13">Muscle</tissue>
    </source>
</reference>
<dbReference type="Gene3D" id="1.20.1730.10">
    <property type="entry name" value="Sodium/glucose cotransporter"/>
    <property type="match status" value="1"/>
</dbReference>
<evidence type="ECO:0000313" key="14">
    <source>
        <dbReference type="Proteomes" id="UP000230750"/>
    </source>
</evidence>
<comment type="subcellular location">
    <subcellularLocation>
        <location evidence="1">Cell membrane</location>
        <topology evidence="1">Multi-pass membrane protein</topology>
    </subcellularLocation>
</comment>
<keyword evidence="8" id="KW-0406">Ion transport</keyword>
<keyword evidence="3" id="KW-0813">Transport</keyword>
<dbReference type="PROSITE" id="PS50283">
    <property type="entry name" value="NA_SOLUT_SYMP_3"/>
    <property type="match status" value="1"/>
</dbReference>
<dbReference type="PANTHER" id="PTHR42985:SF40">
    <property type="entry name" value="LD47995P-RELATED"/>
    <property type="match status" value="1"/>
</dbReference>
<proteinExistence type="inferred from homology"/>
<evidence type="ECO:0000256" key="10">
    <source>
        <dbReference type="ARBA" id="ARBA00023201"/>
    </source>
</evidence>
<evidence type="ECO:0000256" key="8">
    <source>
        <dbReference type="ARBA" id="ARBA00023065"/>
    </source>
</evidence>
<gene>
    <name evidence="13" type="ORF">BSL78_00763</name>
</gene>
<feature type="transmembrane region" description="Helical" evidence="12">
    <location>
        <begin position="191"/>
        <end position="215"/>
    </location>
</feature>
<evidence type="ECO:0000256" key="9">
    <source>
        <dbReference type="ARBA" id="ARBA00023136"/>
    </source>
</evidence>
<keyword evidence="4" id="KW-1003">Cell membrane</keyword>
<evidence type="ECO:0000256" key="12">
    <source>
        <dbReference type="SAM" id="Phobius"/>
    </source>
</evidence>
<evidence type="ECO:0000256" key="7">
    <source>
        <dbReference type="ARBA" id="ARBA00023053"/>
    </source>
</evidence>
<evidence type="ECO:0000256" key="6">
    <source>
        <dbReference type="ARBA" id="ARBA00022989"/>
    </source>
</evidence>
<dbReference type="EMBL" id="MRZV01000014">
    <property type="protein sequence ID" value="PIK62332.1"/>
    <property type="molecule type" value="Genomic_DNA"/>
</dbReference>
<feature type="transmembrane region" description="Helical" evidence="12">
    <location>
        <begin position="127"/>
        <end position="152"/>
    </location>
</feature>
<feature type="transmembrane region" description="Helical" evidence="12">
    <location>
        <begin position="13"/>
        <end position="32"/>
    </location>
</feature>
<organism evidence="13 14">
    <name type="scientific">Stichopus japonicus</name>
    <name type="common">Sea cucumber</name>
    <dbReference type="NCBI Taxonomy" id="307972"/>
    <lineage>
        <taxon>Eukaryota</taxon>
        <taxon>Metazoa</taxon>
        <taxon>Echinodermata</taxon>
        <taxon>Eleutherozoa</taxon>
        <taxon>Echinozoa</taxon>
        <taxon>Holothuroidea</taxon>
        <taxon>Aspidochirotacea</taxon>
        <taxon>Aspidochirotida</taxon>
        <taxon>Stichopodidae</taxon>
        <taxon>Apostichopus</taxon>
    </lineage>
</organism>
<evidence type="ECO:0000256" key="1">
    <source>
        <dbReference type="ARBA" id="ARBA00004651"/>
    </source>
</evidence>